<keyword evidence="3 6" id="KW-0812">Transmembrane</keyword>
<feature type="transmembrane region" description="Helical" evidence="6">
    <location>
        <begin position="39"/>
        <end position="62"/>
    </location>
</feature>
<gene>
    <name evidence="7" type="ORF">METZ01_LOCUS503059</name>
</gene>
<evidence type="ECO:0000256" key="1">
    <source>
        <dbReference type="ARBA" id="ARBA00004651"/>
    </source>
</evidence>
<evidence type="ECO:0000256" key="2">
    <source>
        <dbReference type="ARBA" id="ARBA00022475"/>
    </source>
</evidence>
<accession>A0A383E1C4</accession>
<organism evidence="7">
    <name type="scientific">marine metagenome</name>
    <dbReference type="NCBI Taxonomy" id="408172"/>
    <lineage>
        <taxon>unclassified sequences</taxon>
        <taxon>metagenomes</taxon>
        <taxon>ecological metagenomes</taxon>
    </lineage>
</organism>
<dbReference type="GO" id="GO:0005886">
    <property type="term" value="C:plasma membrane"/>
    <property type="evidence" value="ECO:0007669"/>
    <property type="project" value="UniProtKB-SubCell"/>
</dbReference>
<evidence type="ECO:0008006" key="8">
    <source>
        <dbReference type="Google" id="ProtNLM"/>
    </source>
</evidence>
<dbReference type="Pfam" id="PF02653">
    <property type="entry name" value="BPD_transp_2"/>
    <property type="match status" value="1"/>
</dbReference>
<evidence type="ECO:0000256" key="4">
    <source>
        <dbReference type="ARBA" id="ARBA00022989"/>
    </source>
</evidence>
<dbReference type="AlphaFoldDB" id="A0A383E1C4"/>
<evidence type="ECO:0000256" key="6">
    <source>
        <dbReference type="SAM" id="Phobius"/>
    </source>
</evidence>
<dbReference type="InterPro" id="IPR001851">
    <property type="entry name" value="ABC_transp_permease"/>
</dbReference>
<evidence type="ECO:0000256" key="5">
    <source>
        <dbReference type="ARBA" id="ARBA00023136"/>
    </source>
</evidence>
<feature type="non-terminal residue" evidence="7">
    <location>
        <position position="77"/>
    </location>
</feature>
<evidence type="ECO:0000256" key="3">
    <source>
        <dbReference type="ARBA" id="ARBA00022692"/>
    </source>
</evidence>
<reference evidence="7" key="1">
    <citation type="submission" date="2018-05" db="EMBL/GenBank/DDBJ databases">
        <authorList>
            <person name="Lanie J.A."/>
            <person name="Ng W.-L."/>
            <person name="Kazmierczak K.M."/>
            <person name="Andrzejewski T.M."/>
            <person name="Davidsen T.M."/>
            <person name="Wayne K.J."/>
            <person name="Tettelin H."/>
            <person name="Glass J.I."/>
            <person name="Rusch D."/>
            <person name="Podicherti R."/>
            <person name="Tsui H.-C.T."/>
            <person name="Winkler M.E."/>
        </authorList>
    </citation>
    <scope>NUCLEOTIDE SEQUENCE</scope>
</reference>
<name>A0A383E1C4_9ZZZZ</name>
<protein>
    <recommendedName>
        <fullName evidence="8">Branched-chain amino acid ABC transporter permease</fullName>
    </recommendedName>
</protein>
<keyword evidence="4 6" id="KW-1133">Transmembrane helix</keyword>
<dbReference type="EMBL" id="UINC01221746">
    <property type="protein sequence ID" value="SVE50205.1"/>
    <property type="molecule type" value="Genomic_DNA"/>
</dbReference>
<evidence type="ECO:0000313" key="7">
    <source>
        <dbReference type="EMBL" id="SVE50205.1"/>
    </source>
</evidence>
<proteinExistence type="predicted"/>
<sequence>MVLLFLFVGFLQSWSISFSILNMCIISAIMSMGINMQWGYAGIFNVGIMGFTALGGLAAVLVSHAPIAEAWSAGGLG</sequence>
<keyword evidence="5 6" id="KW-0472">Membrane</keyword>
<dbReference type="GO" id="GO:0022857">
    <property type="term" value="F:transmembrane transporter activity"/>
    <property type="evidence" value="ECO:0007669"/>
    <property type="project" value="InterPro"/>
</dbReference>
<keyword evidence="2" id="KW-1003">Cell membrane</keyword>
<comment type="subcellular location">
    <subcellularLocation>
        <location evidence="1">Cell membrane</location>
        <topology evidence="1">Multi-pass membrane protein</topology>
    </subcellularLocation>
</comment>